<dbReference type="InterPro" id="IPR011712">
    <property type="entry name" value="Sig_transdc_His_kin_sub3_dim/P"/>
</dbReference>
<dbReference type="GO" id="GO:0046983">
    <property type="term" value="F:protein dimerization activity"/>
    <property type="evidence" value="ECO:0007669"/>
    <property type="project" value="InterPro"/>
</dbReference>
<dbReference type="Proteomes" id="UP000184512">
    <property type="component" value="Unassembled WGS sequence"/>
</dbReference>
<keyword evidence="13" id="KW-1185">Reference proteome</keyword>
<feature type="region of interest" description="Disordered" evidence="9">
    <location>
        <begin position="1"/>
        <end position="21"/>
    </location>
</feature>
<feature type="transmembrane region" description="Helical" evidence="10">
    <location>
        <begin position="57"/>
        <end position="87"/>
    </location>
</feature>
<keyword evidence="7" id="KW-0067">ATP-binding</keyword>
<keyword evidence="3" id="KW-0597">Phosphoprotein</keyword>
<organism evidence="12 13">
    <name type="scientific">Tessaracoccus bendigoensis DSM 12906</name>
    <dbReference type="NCBI Taxonomy" id="1123357"/>
    <lineage>
        <taxon>Bacteria</taxon>
        <taxon>Bacillati</taxon>
        <taxon>Actinomycetota</taxon>
        <taxon>Actinomycetes</taxon>
        <taxon>Propionibacteriales</taxon>
        <taxon>Propionibacteriaceae</taxon>
        <taxon>Tessaracoccus</taxon>
    </lineage>
</organism>
<dbReference type="GO" id="GO:0005524">
    <property type="term" value="F:ATP binding"/>
    <property type="evidence" value="ECO:0007669"/>
    <property type="project" value="UniProtKB-KW"/>
</dbReference>
<dbReference type="STRING" id="1123357.SAMN02745244_00308"/>
<evidence type="ECO:0000259" key="11">
    <source>
        <dbReference type="Pfam" id="PF07730"/>
    </source>
</evidence>
<dbReference type="InterPro" id="IPR036890">
    <property type="entry name" value="HATPase_C_sf"/>
</dbReference>
<dbReference type="RefSeq" id="WP_084189269.1">
    <property type="nucleotide sequence ID" value="NZ_FQZG01000005.1"/>
</dbReference>
<protein>
    <recommendedName>
        <fullName evidence="2">histidine kinase</fullName>
        <ecNumber evidence="2">2.7.13.3</ecNumber>
    </recommendedName>
</protein>
<dbReference type="EC" id="2.7.13.3" evidence="2"/>
<accession>A0A1M6AX01</accession>
<dbReference type="PANTHER" id="PTHR24421:SF10">
    <property type="entry name" value="NITRATE_NITRITE SENSOR PROTEIN NARQ"/>
    <property type="match status" value="1"/>
</dbReference>
<keyword evidence="4" id="KW-0808">Transferase</keyword>
<dbReference type="SUPFAM" id="SSF55874">
    <property type="entry name" value="ATPase domain of HSP90 chaperone/DNA topoisomerase II/histidine kinase"/>
    <property type="match status" value="1"/>
</dbReference>
<evidence type="ECO:0000256" key="6">
    <source>
        <dbReference type="ARBA" id="ARBA00022777"/>
    </source>
</evidence>
<proteinExistence type="predicted"/>
<evidence type="ECO:0000256" key="3">
    <source>
        <dbReference type="ARBA" id="ARBA00022553"/>
    </source>
</evidence>
<comment type="catalytic activity">
    <reaction evidence="1">
        <text>ATP + protein L-histidine = ADP + protein N-phospho-L-histidine.</text>
        <dbReference type="EC" id="2.7.13.3"/>
    </reaction>
</comment>
<dbReference type="Pfam" id="PF07730">
    <property type="entry name" value="HisKA_3"/>
    <property type="match status" value="1"/>
</dbReference>
<feature type="transmembrane region" description="Helical" evidence="10">
    <location>
        <begin position="146"/>
        <end position="163"/>
    </location>
</feature>
<evidence type="ECO:0000256" key="10">
    <source>
        <dbReference type="SAM" id="Phobius"/>
    </source>
</evidence>
<dbReference type="InterPro" id="IPR050482">
    <property type="entry name" value="Sensor_HK_TwoCompSys"/>
</dbReference>
<evidence type="ECO:0000256" key="7">
    <source>
        <dbReference type="ARBA" id="ARBA00022840"/>
    </source>
</evidence>
<dbReference type="GO" id="GO:0016020">
    <property type="term" value="C:membrane"/>
    <property type="evidence" value="ECO:0007669"/>
    <property type="project" value="InterPro"/>
</dbReference>
<dbReference type="OrthoDB" id="227596at2"/>
<feature type="domain" description="Signal transduction histidine kinase subgroup 3 dimerisation and phosphoacceptor" evidence="11">
    <location>
        <begin position="185"/>
        <end position="249"/>
    </location>
</feature>
<dbReference type="EMBL" id="FQZG01000005">
    <property type="protein sequence ID" value="SHI40982.1"/>
    <property type="molecule type" value="Genomic_DNA"/>
</dbReference>
<dbReference type="AlphaFoldDB" id="A0A1M6AX01"/>
<keyword evidence="8" id="KW-0902">Two-component regulatory system</keyword>
<evidence type="ECO:0000256" key="1">
    <source>
        <dbReference type="ARBA" id="ARBA00000085"/>
    </source>
</evidence>
<evidence type="ECO:0000256" key="4">
    <source>
        <dbReference type="ARBA" id="ARBA00022679"/>
    </source>
</evidence>
<reference evidence="12 13" key="1">
    <citation type="submission" date="2016-11" db="EMBL/GenBank/DDBJ databases">
        <authorList>
            <person name="Jaros S."/>
            <person name="Januszkiewicz K."/>
            <person name="Wedrychowicz H."/>
        </authorList>
    </citation>
    <scope>NUCLEOTIDE SEQUENCE [LARGE SCALE GENOMIC DNA]</scope>
    <source>
        <strain evidence="12 13">DSM 12906</strain>
    </source>
</reference>
<evidence type="ECO:0000313" key="13">
    <source>
        <dbReference type="Proteomes" id="UP000184512"/>
    </source>
</evidence>
<dbReference type="GO" id="GO:0000155">
    <property type="term" value="F:phosphorelay sensor kinase activity"/>
    <property type="evidence" value="ECO:0007669"/>
    <property type="project" value="InterPro"/>
</dbReference>
<keyword evidence="6 12" id="KW-0418">Kinase</keyword>
<dbReference type="Gene3D" id="1.20.5.1930">
    <property type="match status" value="1"/>
</dbReference>
<name>A0A1M6AX01_9ACTN</name>
<evidence type="ECO:0000313" key="12">
    <source>
        <dbReference type="EMBL" id="SHI40982.1"/>
    </source>
</evidence>
<gene>
    <name evidence="12" type="ORF">SAMN02745244_00308</name>
</gene>
<evidence type="ECO:0000256" key="5">
    <source>
        <dbReference type="ARBA" id="ARBA00022741"/>
    </source>
</evidence>
<feature type="compositionally biased region" description="Low complexity" evidence="9">
    <location>
        <begin position="9"/>
        <end position="20"/>
    </location>
</feature>
<evidence type="ECO:0000256" key="8">
    <source>
        <dbReference type="ARBA" id="ARBA00023012"/>
    </source>
</evidence>
<dbReference type="Gene3D" id="3.30.565.10">
    <property type="entry name" value="Histidine kinase-like ATPase, C-terminal domain"/>
    <property type="match status" value="1"/>
</dbReference>
<keyword evidence="10" id="KW-0472">Membrane</keyword>
<keyword evidence="5" id="KW-0547">Nucleotide-binding</keyword>
<dbReference type="PANTHER" id="PTHR24421">
    <property type="entry name" value="NITRATE/NITRITE SENSOR PROTEIN NARX-RELATED"/>
    <property type="match status" value="1"/>
</dbReference>
<feature type="transmembrane region" description="Helical" evidence="10">
    <location>
        <begin position="27"/>
        <end position="45"/>
    </location>
</feature>
<evidence type="ECO:0000256" key="2">
    <source>
        <dbReference type="ARBA" id="ARBA00012438"/>
    </source>
</evidence>
<evidence type="ECO:0000256" key="9">
    <source>
        <dbReference type="SAM" id="MobiDB-lite"/>
    </source>
</evidence>
<keyword evidence="10" id="KW-0812">Transmembrane</keyword>
<sequence length="391" mass="41854">MGLKRRSVGGAAPPGETPAPRSGAHHGWDLLAASPVLFLAIYIALMSDPDTRWQIMALELSICVAAALSTRWTVAGSVATGVLLMLLALTTDGQTRMSAFACVAPIIVAGGQGRWRLTVGLTAWYLTVLAVLEAPDLQPLNLMHAAMTWSLVLCIAVVLAAGLDRIRTQRIASEQRREAELLEQRRAIARELHDTIAHTATLTLLRATTAREHLDDKPLMTADLDFMAAACKQMTVDLRKLLAAIRGPVDQPIADEPQVSPRAALATAKVTLERAGFRPAILPDGSLDDLPPATRQALVRTITEAAANIARHGDPSKPCSLLLERTGQGVEFVATNTVCGARFRHGNGFGLLGLGERIRSLGGELNVSNNAPNWVLHARIPFGQNTEAALQ</sequence>
<keyword evidence="10" id="KW-1133">Transmembrane helix</keyword>